<keyword evidence="2" id="KW-1185">Reference proteome</keyword>
<evidence type="ECO:0000313" key="1">
    <source>
        <dbReference type="EMBL" id="QEE49020.1"/>
    </source>
</evidence>
<gene>
    <name evidence="1" type="ORF">FUA48_05330</name>
</gene>
<dbReference type="OrthoDB" id="9831598at2"/>
<proteinExistence type="predicted"/>
<organism evidence="1 2">
    <name type="scientific">Flavobacterium alkalisoli</name>
    <dbReference type="NCBI Taxonomy" id="2602769"/>
    <lineage>
        <taxon>Bacteria</taxon>
        <taxon>Pseudomonadati</taxon>
        <taxon>Bacteroidota</taxon>
        <taxon>Flavobacteriia</taxon>
        <taxon>Flavobacteriales</taxon>
        <taxon>Flavobacteriaceae</taxon>
        <taxon>Flavobacterium</taxon>
    </lineage>
</organism>
<reference evidence="1 2" key="1">
    <citation type="submission" date="2019-08" db="EMBL/GenBank/DDBJ databases">
        <title>Flavobacterium alkalisoli sp. nov., isolated from rhizosphere soil of Suaeda salsa.</title>
        <authorList>
            <person name="Sun J.-Q."/>
            <person name="Xu L."/>
        </authorList>
    </citation>
    <scope>NUCLEOTIDE SEQUENCE [LARGE SCALE GENOMIC DNA]</scope>
    <source>
        <strain evidence="1 2">XS-5</strain>
    </source>
</reference>
<sequence>MKEKTTTIFYAVCLCLVLSCKQNPTSKERDSVTDKVTKTVFSDTTHINYFRFLLANHKKVNPYWEAKLEAVGVEMFPQNNNTEIMLEDYWSLNEKTQVLIIKVNSGFESDSYLITSNNDSDFTAMLHVFHKYERNLNDDFYSYTDYEIMDGDKVELTLHEFFSNQQQETLTREKWYIRYDGMIEGESKAFKYR</sequence>
<accession>A0A5B9FPW7</accession>
<protein>
    <submittedName>
        <fullName evidence="1">Uncharacterized protein</fullName>
    </submittedName>
</protein>
<dbReference type="EMBL" id="CP042831">
    <property type="protein sequence ID" value="QEE49020.1"/>
    <property type="molecule type" value="Genomic_DNA"/>
</dbReference>
<evidence type="ECO:0000313" key="2">
    <source>
        <dbReference type="Proteomes" id="UP000321222"/>
    </source>
</evidence>
<dbReference type="RefSeq" id="WP_147582586.1">
    <property type="nucleotide sequence ID" value="NZ_CP042831.1"/>
</dbReference>
<dbReference type="PROSITE" id="PS51257">
    <property type="entry name" value="PROKAR_LIPOPROTEIN"/>
    <property type="match status" value="1"/>
</dbReference>
<dbReference type="Proteomes" id="UP000321222">
    <property type="component" value="Chromosome"/>
</dbReference>
<dbReference type="KEGG" id="fak:FUA48_05330"/>
<dbReference type="AlphaFoldDB" id="A0A5B9FPW7"/>
<name>A0A5B9FPW7_9FLAO</name>